<keyword evidence="3" id="KW-0479">Metal-binding</keyword>
<keyword evidence="15" id="KW-1185">Reference proteome</keyword>
<evidence type="ECO:0000259" key="13">
    <source>
        <dbReference type="Pfam" id="PF10509"/>
    </source>
</evidence>
<dbReference type="STRING" id="1072256.CUTER_07430"/>
<dbReference type="PIRSF" id="PIRSF000530">
    <property type="entry name" value="Galactokinase"/>
    <property type="match status" value="1"/>
</dbReference>
<dbReference type="InterPro" id="IPR019741">
    <property type="entry name" value="Galactokinase_CS"/>
</dbReference>
<feature type="domain" description="GHMP kinase C-terminal" evidence="12">
    <location>
        <begin position="304"/>
        <end position="383"/>
    </location>
</feature>
<evidence type="ECO:0000259" key="12">
    <source>
        <dbReference type="Pfam" id="PF08544"/>
    </source>
</evidence>
<dbReference type="Gene3D" id="3.30.70.890">
    <property type="entry name" value="GHMP kinase, C-terminal domain"/>
    <property type="match status" value="1"/>
</dbReference>
<dbReference type="Proteomes" id="UP000035548">
    <property type="component" value="Chromosome"/>
</dbReference>
<dbReference type="Pfam" id="PF10509">
    <property type="entry name" value="GalKase_gal_bdg"/>
    <property type="match status" value="1"/>
</dbReference>
<dbReference type="InterPro" id="IPR013750">
    <property type="entry name" value="GHMP_kinase_C_dom"/>
</dbReference>
<dbReference type="InterPro" id="IPR000705">
    <property type="entry name" value="Galactokinase"/>
</dbReference>
<dbReference type="InterPro" id="IPR014721">
    <property type="entry name" value="Ribsml_uS5_D2-typ_fold_subgr"/>
</dbReference>
<dbReference type="InterPro" id="IPR036554">
    <property type="entry name" value="GHMP_kinase_C_sf"/>
</dbReference>
<evidence type="ECO:0000256" key="5">
    <source>
        <dbReference type="ARBA" id="ARBA00022777"/>
    </source>
</evidence>
<evidence type="ECO:0000256" key="4">
    <source>
        <dbReference type="ARBA" id="ARBA00022741"/>
    </source>
</evidence>
<keyword evidence="9" id="KW-0119">Carbohydrate metabolism</keyword>
<dbReference type="InterPro" id="IPR006206">
    <property type="entry name" value="Mevalonate/galactokinase"/>
</dbReference>
<dbReference type="OrthoDB" id="250531at2"/>
<evidence type="ECO:0000256" key="8">
    <source>
        <dbReference type="ARBA" id="ARBA00023144"/>
    </source>
</evidence>
<feature type="domain" description="GHMP kinase N-terminal" evidence="11">
    <location>
        <begin position="114"/>
        <end position="200"/>
    </location>
</feature>
<protein>
    <recommendedName>
        <fullName evidence="10">Galactokinase</fullName>
        <ecNumber evidence="10">2.7.1.6</ecNumber>
    </recommendedName>
</protein>
<dbReference type="PRINTS" id="PR00473">
    <property type="entry name" value="GALCTOKINASE"/>
</dbReference>
<dbReference type="InterPro" id="IPR006204">
    <property type="entry name" value="GHMP_kinase_N_dom"/>
</dbReference>
<dbReference type="GO" id="GO:0005829">
    <property type="term" value="C:cytosol"/>
    <property type="evidence" value="ECO:0007669"/>
    <property type="project" value="TreeGrafter"/>
</dbReference>
<dbReference type="SUPFAM" id="SSF55060">
    <property type="entry name" value="GHMP Kinase, C-terminal domain"/>
    <property type="match status" value="1"/>
</dbReference>
<dbReference type="InterPro" id="IPR019539">
    <property type="entry name" value="GalKase_N"/>
</dbReference>
<keyword evidence="6" id="KW-0067">ATP-binding</keyword>
<feature type="domain" description="Galactokinase N-terminal" evidence="13">
    <location>
        <begin position="21"/>
        <end position="68"/>
    </location>
</feature>
<dbReference type="PANTHER" id="PTHR10457:SF7">
    <property type="entry name" value="GALACTOKINASE-RELATED"/>
    <property type="match status" value="1"/>
</dbReference>
<evidence type="ECO:0000313" key="15">
    <source>
        <dbReference type="Proteomes" id="UP000035548"/>
    </source>
</evidence>
<reference evidence="15" key="2">
    <citation type="submission" date="2015-05" db="EMBL/GenBank/DDBJ databases">
        <title>Complete genome sequence of Corynebacterium uterequi DSM 45634, isolated from the uterus of a maiden mare.</title>
        <authorList>
            <person name="Ruckert C."/>
            <person name="Albersmeier A."/>
            <person name="Winkler A."/>
            <person name="Tauch A."/>
        </authorList>
    </citation>
    <scope>NUCLEOTIDE SEQUENCE [LARGE SCALE GENOMIC DNA]</scope>
    <source>
        <strain evidence="15">DSM 45634</strain>
    </source>
</reference>
<dbReference type="GO" id="GO:0006012">
    <property type="term" value="P:galactose metabolic process"/>
    <property type="evidence" value="ECO:0007669"/>
    <property type="project" value="UniProtKB-UniRule"/>
</dbReference>
<dbReference type="PROSITE" id="PS00627">
    <property type="entry name" value="GHMP_KINASES_ATP"/>
    <property type="match status" value="1"/>
</dbReference>
<proteinExistence type="inferred from homology"/>
<dbReference type="SUPFAM" id="SSF54211">
    <property type="entry name" value="Ribosomal protein S5 domain 2-like"/>
    <property type="match status" value="1"/>
</dbReference>
<dbReference type="GO" id="GO:0005524">
    <property type="term" value="F:ATP binding"/>
    <property type="evidence" value="ECO:0007669"/>
    <property type="project" value="UniProtKB-UniRule"/>
</dbReference>
<evidence type="ECO:0000256" key="2">
    <source>
        <dbReference type="ARBA" id="ARBA00022679"/>
    </source>
</evidence>
<dbReference type="EMBL" id="CP011546">
    <property type="protein sequence ID" value="AKK11475.1"/>
    <property type="molecule type" value="Genomic_DNA"/>
</dbReference>
<keyword evidence="2 14" id="KW-0808">Transferase</keyword>
<sequence length="406" mass="42148">MTNYWTTPRDDATGAEDATALFMSHFGYAPQGVWASPGRVNLIGEHVDYAAGISVPFALPHNTFVAARLNDKGTYRLVSEFDGETHEAEIATGEVGPGNPASWAGYAVGSIWAAAEAGLLELDPSTSLGMDLAIVSDVPVGSGLSSSAALECASAAAAVELLGGDVNAVREQLIAPTIRAENDVVGASTGGLDQTCSLLGAADHALALDFSDGSHRLVSCEFAKHDLALLVIDSNSAHQLVDGQYASRRGIIDAVTEFSGAPSFRAIEDVEAVALAMPSEEDDDVVVRRVRHVRQETDRAAAAAAALEAADFEEFGRLMVDSHVSLRDLYEVSTKKIDLIVDTALAQGALGARITGGGFGGSAIALVRKDDAVVVAGEIAAACDEAGLGKCTFHLVSPSAGTRRVR</sequence>
<keyword evidence="8" id="KW-0299">Galactose metabolism</keyword>
<gene>
    <name evidence="14" type="ORF">CUTER_07430</name>
</gene>
<evidence type="ECO:0000259" key="11">
    <source>
        <dbReference type="Pfam" id="PF00288"/>
    </source>
</evidence>
<dbReference type="Pfam" id="PF08544">
    <property type="entry name" value="GHMP_kinases_C"/>
    <property type="match status" value="1"/>
</dbReference>
<keyword evidence="5 14" id="KW-0418">Kinase</keyword>
<dbReference type="AlphaFoldDB" id="A0A0G3HFE9"/>
<evidence type="ECO:0000256" key="1">
    <source>
        <dbReference type="ARBA" id="ARBA00006566"/>
    </source>
</evidence>
<dbReference type="KEGG" id="cut:CUTER_07430"/>
<dbReference type="InterPro" id="IPR006203">
    <property type="entry name" value="GHMP_knse_ATP-bd_CS"/>
</dbReference>
<dbReference type="GO" id="GO:0004335">
    <property type="term" value="F:galactokinase activity"/>
    <property type="evidence" value="ECO:0007669"/>
    <property type="project" value="UniProtKB-UniRule"/>
</dbReference>
<reference evidence="14 15" key="1">
    <citation type="journal article" date="2015" name="Genome Announc.">
        <title>Virulence Factor Genes Detected in the Complete Genome Sequence of Corynebacterium uterequi DSM 45634, Isolated from the Uterus of a Maiden Mare.</title>
        <authorList>
            <person name="Ruckert C."/>
            <person name="Kriete M."/>
            <person name="Jaenicke S."/>
            <person name="Winkler A."/>
            <person name="Tauch A."/>
        </authorList>
    </citation>
    <scope>NUCLEOTIDE SEQUENCE [LARGE SCALE GENOMIC DNA]</scope>
    <source>
        <strain evidence="14 15">DSM 45634</strain>
    </source>
</reference>
<keyword evidence="4" id="KW-0547">Nucleotide-binding</keyword>
<dbReference type="PRINTS" id="PR00959">
    <property type="entry name" value="MEVGALKINASE"/>
</dbReference>
<dbReference type="GO" id="GO:0046872">
    <property type="term" value="F:metal ion binding"/>
    <property type="evidence" value="ECO:0007669"/>
    <property type="project" value="UniProtKB-KW"/>
</dbReference>
<dbReference type="RefSeq" id="WP_047259885.1">
    <property type="nucleotide sequence ID" value="NZ_CP011546.1"/>
</dbReference>
<dbReference type="EC" id="2.7.1.6" evidence="10"/>
<dbReference type="PROSITE" id="PS00106">
    <property type="entry name" value="GALACTOKINASE"/>
    <property type="match status" value="1"/>
</dbReference>
<dbReference type="InterPro" id="IPR020568">
    <property type="entry name" value="Ribosomal_Su5_D2-typ_SF"/>
</dbReference>
<dbReference type="Gene3D" id="3.30.230.10">
    <property type="match status" value="1"/>
</dbReference>
<dbReference type="Pfam" id="PF00288">
    <property type="entry name" value="GHMP_kinases_N"/>
    <property type="match status" value="1"/>
</dbReference>
<accession>A0A0G3HFE9</accession>
<evidence type="ECO:0000256" key="9">
    <source>
        <dbReference type="ARBA" id="ARBA00023277"/>
    </source>
</evidence>
<evidence type="ECO:0000256" key="10">
    <source>
        <dbReference type="NCBIfam" id="TIGR00131"/>
    </source>
</evidence>
<comment type="similarity">
    <text evidence="1">Belongs to the GHMP kinase family. GalK subfamily.</text>
</comment>
<organism evidence="14 15">
    <name type="scientific">Corynebacterium uterequi</name>
    <dbReference type="NCBI Taxonomy" id="1072256"/>
    <lineage>
        <taxon>Bacteria</taxon>
        <taxon>Bacillati</taxon>
        <taxon>Actinomycetota</taxon>
        <taxon>Actinomycetes</taxon>
        <taxon>Mycobacteriales</taxon>
        <taxon>Corynebacteriaceae</taxon>
        <taxon>Corynebacterium</taxon>
    </lineage>
</organism>
<dbReference type="FunFam" id="3.30.70.890:FF:000001">
    <property type="entry name" value="Galactokinase"/>
    <property type="match status" value="1"/>
</dbReference>
<evidence type="ECO:0000256" key="6">
    <source>
        <dbReference type="ARBA" id="ARBA00022840"/>
    </source>
</evidence>
<evidence type="ECO:0000256" key="7">
    <source>
        <dbReference type="ARBA" id="ARBA00022842"/>
    </source>
</evidence>
<name>A0A0G3HFE9_9CORY</name>
<keyword evidence="7" id="KW-0460">Magnesium</keyword>
<dbReference type="PATRIC" id="fig|1072256.5.peg.1469"/>
<dbReference type="PANTHER" id="PTHR10457">
    <property type="entry name" value="MEVALONATE KINASE/GALACTOKINASE"/>
    <property type="match status" value="1"/>
</dbReference>
<evidence type="ECO:0000313" key="14">
    <source>
        <dbReference type="EMBL" id="AKK11475.1"/>
    </source>
</evidence>
<evidence type="ECO:0000256" key="3">
    <source>
        <dbReference type="ARBA" id="ARBA00022723"/>
    </source>
</evidence>
<dbReference type="NCBIfam" id="TIGR00131">
    <property type="entry name" value="gal_kin"/>
    <property type="match status" value="1"/>
</dbReference>